<protein>
    <recommendedName>
        <fullName evidence="4">ABC-2 family transporter protein</fullName>
    </recommendedName>
</protein>
<dbReference type="RefSeq" id="WP_060800204.1">
    <property type="nucleotide sequence ID" value="NZ_KQ957101.1"/>
</dbReference>
<evidence type="ECO:0000313" key="2">
    <source>
        <dbReference type="EMBL" id="KXA29483.1"/>
    </source>
</evidence>
<feature type="transmembrane region" description="Helical" evidence="1">
    <location>
        <begin position="162"/>
        <end position="181"/>
    </location>
</feature>
<dbReference type="CDD" id="cd21809">
    <property type="entry name" value="ABC-2_lan_permease-like"/>
    <property type="match status" value="1"/>
</dbReference>
<evidence type="ECO:0000256" key="1">
    <source>
        <dbReference type="SAM" id="Phobius"/>
    </source>
</evidence>
<sequence>MLKIELKKLKLFSLLSTVLIIPLLANIFGTINYLLNQEVLKNKWESLWTQTSLFYFMFFIIPLISIIVSSLWSVEHKAGLKLIRTSPIKNINFIISKSFIVFIIIAFTQIYFLLLFVLSGKFICGFKIEGLGLYSYYIGISILSSLPIIAIMNYLSLKIKSLGPIVLMSVLISIFGFALVAQNIIPPFQNIIASSKLAIATNHFDLINKSDGIKMFLFSLMEILIFTKKSNKLLKYE</sequence>
<organism evidence="2">
    <name type="scientific">Peptoniphilus harei</name>
    <dbReference type="NCBI Taxonomy" id="54005"/>
    <lineage>
        <taxon>Bacteria</taxon>
        <taxon>Bacillati</taxon>
        <taxon>Bacillota</taxon>
        <taxon>Tissierellia</taxon>
        <taxon>Tissierellales</taxon>
        <taxon>Peptoniphilaceae</taxon>
        <taxon>Peptoniphilus</taxon>
    </lineage>
</organism>
<dbReference type="EMBL" id="LRQE01000034">
    <property type="protein sequence ID" value="KXA29483.1"/>
    <property type="molecule type" value="Genomic_DNA"/>
</dbReference>
<dbReference type="AlphaFoldDB" id="A0A133PLP5"/>
<dbReference type="Pfam" id="PF12730">
    <property type="entry name" value="ABC2_membrane_4"/>
    <property type="match status" value="1"/>
</dbReference>
<keyword evidence="1" id="KW-1133">Transmembrane helix</keyword>
<reference evidence="2 3" key="1">
    <citation type="submission" date="2016-01" db="EMBL/GenBank/DDBJ databases">
        <authorList>
            <person name="Oliw E.H."/>
        </authorList>
    </citation>
    <scope>NUCLEOTIDE SEQUENCE [LARGE SCALE GENOMIC DNA]</scope>
    <source>
        <strain evidence="2 3">CMW7756A</strain>
    </source>
</reference>
<feature type="transmembrane region" description="Helical" evidence="1">
    <location>
        <begin position="94"/>
        <end position="114"/>
    </location>
</feature>
<keyword evidence="1" id="KW-0472">Membrane</keyword>
<dbReference type="Proteomes" id="UP000070174">
    <property type="component" value="Unassembled WGS sequence"/>
</dbReference>
<evidence type="ECO:0008006" key="4">
    <source>
        <dbReference type="Google" id="ProtNLM"/>
    </source>
</evidence>
<proteinExistence type="predicted"/>
<comment type="caution">
    <text evidence="2">The sequence shown here is derived from an EMBL/GenBank/DDBJ whole genome shotgun (WGS) entry which is preliminary data.</text>
</comment>
<name>A0A133PLP5_9FIRM</name>
<feature type="transmembrane region" description="Helical" evidence="1">
    <location>
        <begin position="54"/>
        <end position="74"/>
    </location>
</feature>
<feature type="transmembrane region" description="Helical" evidence="1">
    <location>
        <begin position="134"/>
        <end position="155"/>
    </location>
</feature>
<accession>A0A133PLP5</accession>
<gene>
    <name evidence="2" type="ORF">HMPREF3229_01107</name>
</gene>
<keyword evidence="1" id="KW-0812">Transmembrane</keyword>
<dbReference type="PATRIC" id="fig|54005.3.peg.1090"/>
<feature type="transmembrane region" description="Helical" evidence="1">
    <location>
        <begin position="12"/>
        <end position="34"/>
    </location>
</feature>
<evidence type="ECO:0000313" key="3">
    <source>
        <dbReference type="Proteomes" id="UP000070174"/>
    </source>
</evidence>